<feature type="compositionally biased region" description="Basic and acidic residues" evidence="1">
    <location>
        <begin position="105"/>
        <end position="127"/>
    </location>
</feature>
<reference evidence="3" key="1">
    <citation type="submission" date="2020-11" db="EMBL/GenBank/DDBJ databases">
        <authorList>
            <person name="Tran Van P."/>
        </authorList>
    </citation>
    <scope>NUCLEOTIDE SEQUENCE</scope>
</reference>
<feature type="region of interest" description="Disordered" evidence="1">
    <location>
        <begin position="215"/>
        <end position="248"/>
    </location>
</feature>
<feature type="region of interest" description="Disordered" evidence="1">
    <location>
        <begin position="74"/>
        <end position="127"/>
    </location>
</feature>
<evidence type="ECO:0000256" key="2">
    <source>
        <dbReference type="SAM" id="SignalP"/>
    </source>
</evidence>
<gene>
    <name evidence="3" type="ORF">TDIB3V08_LOCUS7060</name>
</gene>
<proteinExistence type="predicted"/>
<protein>
    <submittedName>
        <fullName evidence="3">Uncharacterized protein</fullName>
    </submittedName>
</protein>
<sequence>MSLLLSLSLSPPCSLLPPSSQTYFFQRKKYTRLGPSPKPPVIGGLVYHGSDDLDHEATEAVETFKLGDRREKYPRYQPGIETGTPRPVASFTMGPVSFTVSKPNQQDRRPEEPSGSKSRREVCTHQRQEDKINLVEGLYKKKREELINRQRDPPKFTPGFLPLKSNIIKLASELLQISESSVRRWSKHVDHCVKLIQEDWEREMRMDVNDRHPPLIINLGDDNDDNEDESNSSDDAEEVLATPLDDTF</sequence>
<name>A0A7R8VMW0_TIMDO</name>
<organism evidence="3">
    <name type="scientific">Timema douglasi</name>
    <name type="common">Walking stick</name>
    <dbReference type="NCBI Taxonomy" id="61478"/>
    <lineage>
        <taxon>Eukaryota</taxon>
        <taxon>Metazoa</taxon>
        <taxon>Ecdysozoa</taxon>
        <taxon>Arthropoda</taxon>
        <taxon>Hexapoda</taxon>
        <taxon>Insecta</taxon>
        <taxon>Pterygota</taxon>
        <taxon>Neoptera</taxon>
        <taxon>Polyneoptera</taxon>
        <taxon>Phasmatodea</taxon>
        <taxon>Timematodea</taxon>
        <taxon>Timematoidea</taxon>
        <taxon>Timematidae</taxon>
        <taxon>Timema</taxon>
    </lineage>
</organism>
<feature type="chain" id="PRO_5030923710" evidence="2">
    <location>
        <begin position="16"/>
        <end position="248"/>
    </location>
</feature>
<feature type="compositionally biased region" description="Acidic residues" evidence="1">
    <location>
        <begin position="221"/>
        <end position="238"/>
    </location>
</feature>
<feature type="signal peptide" evidence="2">
    <location>
        <begin position="1"/>
        <end position="15"/>
    </location>
</feature>
<dbReference type="EMBL" id="OA567829">
    <property type="protein sequence ID" value="CAD7200849.1"/>
    <property type="molecule type" value="Genomic_DNA"/>
</dbReference>
<evidence type="ECO:0000256" key="1">
    <source>
        <dbReference type="SAM" id="MobiDB-lite"/>
    </source>
</evidence>
<keyword evidence="2" id="KW-0732">Signal</keyword>
<accession>A0A7R8VMW0</accession>
<evidence type="ECO:0000313" key="3">
    <source>
        <dbReference type="EMBL" id="CAD7200849.1"/>
    </source>
</evidence>
<dbReference type="AlphaFoldDB" id="A0A7R8VMW0"/>